<dbReference type="Proteomes" id="UP001196068">
    <property type="component" value="Unassembled WGS sequence"/>
</dbReference>
<dbReference type="GO" id="GO:0032259">
    <property type="term" value="P:methylation"/>
    <property type="evidence" value="ECO:0007669"/>
    <property type="project" value="UniProtKB-KW"/>
</dbReference>
<keyword evidence="2" id="KW-0808">Transferase</keyword>
<dbReference type="Gene3D" id="3.40.50.150">
    <property type="entry name" value="Vaccinia Virus protein VP39"/>
    <property type="match status" value="1"/>
</dbReference>
<dbReference type="GO" id="GO:0005886">
    <property type="term" value="C:plasma membrane"/>
    <property type="evidence" value="ECO:0007669"/>
    <property type="project" value="TreeGrafter"/>
</dbReference>
<dbReference type="GO" id="GO:0008610">
    <property type="term" value="P:lipid biosynthetic process"/>
    <property type="evidence" value="ECO:0007669"/>
    <property type="project" value="InterPro"/>
</dbReference>
<dbReference type="InterPro" id="IPR007072">
    <property type="entry name" value="RNMT_CmcI"/>
</dbReference>
<dbReference type="Pfam" id="PF04989">
    <property type="entry name" value="RMNT_CmcI"/>
    <property type="match status" value="1"/>
</dbReference>
<dbReference type="AlphaFoldDB" id="A0AAF1KLZ5"/>
<dbReference type="InterPro" id="IPR029063">
    <property type="entry name" value="SAM-dependent_MTases_sf"/>
</dbReference>
<keyword evidence="1" id="KW-0489">Methyltransferase</keyword>
<proteinExistence type="predicted"/>
<dbReference type="EMBL" id="JAAEDH010000011">
    <property type="protein sequence ID" value="MBR0655589.1"/>
    <property type="molecule type" value="Genomic_DNA"/>
</dbReference>
<dbReference type="PANTHER" id="PTHR40048:SF1">
    <property type="entry name" value="RHAMNOSYL O-METHYLTRANSFERASE"/>
    <property type="match status" value="1"/>
</dbReference>
<organism evidence="4 5">
    <name type="scientific">Plastoroseomonas arctica</name>
    <dbReference type="NCBI Taxonomy" id="1509237"/>
    <lineage>
        <taxon>Bacteria</taxon>
        <taxon>Pseudomonadati</taxon>
        <taxon>Pseudomonadota</taxon>
        <taxon>Alphaproteobacteria</taxon>
        <taxon>Acetobacterales</taxon>
        <taxon>Acetobacteraceae</taxon>
        <taxon>Plastoroseomonas</taxon>
    </lineage>
</organism>
<accession>A0AAF1KLZ5</accession>
<gene>
    <name evidence="4" type="ORF">GXW79_10910</name>
</gene>
<dbReference type="SUPFAM" id="SSF53335">
    <property type="entry name" value="S-adenosyl-L-methionine-dependent methyltransferases"/>
    <property type="match status" value="1"/>
</dbReference>
<evidence type="ECO:0000313" key="4">
    <source>
        <dbReference type="EMBL" id="MBR0655589.1"/>
    </source>
</evidence>
<dbReference type="RefSeq" id="WP_211874428.1">
    <property type="nucleotide sequence ID" value="NZ_JAAEDH010000011.1"/>
</dbReference>
<evidence type="ECO:0000256" key="3">
    <source>
        <dbReference type="SAM" id="MobiDB-lite"/>
    </source>
</evidence>
<name>A0AAF1KLZ5_9PROT</name>
<evidence type="ECO:0000256" key="1">
    <source>
        <dbReference type="ARBA" id="ARBA00022603"/>
    </source>
</evidence>
<keyword evidence="5" id="KW-1185">Reference proteome</keyword>
<reference evidence="4" key="1">
    <citation type="submission" date="2020-01" db="EMBL/GenBank/DDBJ databases">
        <authorList>
            <person name="Rat A."/>
        </authorList>
    </citation>
    <scope>NUCLEOTIDE SEQUENCE</scope>
    <source>
        <strain evidence="4">LMG 28251</strain>
    </source>
</reference>
<feature type="region of interest" description="Disordered" evidence="3">
    <location>
        <begin position="13"/>
        <end position="36"/>
    </location>
</feature>
<dbReference type="GO" id="GO:0071770">
    <property type="term" value="P:DIM/DIP cell wall layer assembly"/>
    <property type="evidence" value="ECO:0007669"/>
    <property type="project" value="TreeGrafter"/>
</dbReference>
<sequence length="258" mass="28835">MASFLTRLQHLFRPAPEAPPPSPWQAGNIGPVRPKLSEPRLDDVERGIADRFHDLYYSKLDGGMGLHTIVLSWMGYEMFKCPLDLWTYQELMVTHRPDVIIETGTYKGGSALYLASICDMLDHGEIITIDIDTTHDAIRPRHPRITYLAGSSTDAGILDQVSACVGGRRNVMVILDSDHRRDHVADELRAYRGYVPVGGLLIVEDTNINGHPTYPGFGPGPWEAVDDFLAEDAAFVADRSCERFILTMNPRGYLRRVA</sequence>
<dbReference type="PANTHER" id="PTHR40048">
    <property type="entry name" value="RHAMNOSYL O-METHYLTRANSFERASE"/>
    <property type="match status" value="1"/>
</dbReference>
<protein>
    <submittedName>
        <fullName evidence="4">Cephalosporin hydroxylase</fullName>
    </submittedName>
</protein>
<evidence type="ECO:0000313" key="5">
    <source>
        <dbReference type="Proteomes" id="UP001196068"/>
    </source>
</evidence>
<dbReference type="GO" id="GO:0008168">
    <property type="term" value="F:methyltransferase activity"/>
    <property type="evidence" value="ECO:0007669"/>
    <property type="project" value="UniProtKB-KW"/>
</dbReference>
<comment type="caution">
    <text evidence="4">The sequence shown here is derived from an EMBL/GenBank/DDBJ whole genome shotgun (WGS) entry which is preliminary data.</text>
</comment>
<reference evidence="4" key="2">
    <citation type="journal article" date="2021" name="Syst. Appl. Microbiol.">
        <title>Roseomonas hellenica sp. nov., isolated from roots of wild-growing Alkanna tinctoria.</title>
        <authorList>
            <person name="Rat A."/>
            <person name="Naranjo H.D."/>
            <person name="Lebbe L."/>
            <person name="Cnockaert M."/>
            <person name="Krigas N."/>
            <person name="Grigoriadou K."/>
            <person name="Maloupa E."/>
            <person name="Willems A."/>
        </authorList>
    </citation>
    <scope>NUCLEOTIDE SEQUENCE</scope>
    <source>
        <strain evidence="4">LMG 28251</strain>
    </source>
</reference>
<evidence type="ECO:0000256" key="2">
    <source>
        <dbReference type="ARBA" id="ARBA00022679"/>
    </source>
</evidence>